<dbReference type="EMBL" id="AMZH03007638">
    <property type="protein sequence ID" value="RRT60803.1"/>
    <property type="molecule type" value="Genomic_DNA"/>
</dbReference>
<protein>
    <submittedName>
        <fullName evidence="1">Uncharacterized protein</fullName>
    </submittedName>
</protein>
<dbReference type="Proteomes" id="UP000287651">
    <property type="component" value="Unassembled WGS sequence"/>
</dbReference>
<organism evidence="1 2">
    <name type="scientific">Ensete ventricosum</name>
    <name type="common">Abyssinian banana</name>
    <name type="synonym">Musa ensete</name>
    <dbReference type="NCBI Taxonomy" id="4639"/>
    <lineage>
        <taxon>Eukaryota</taxon>
        <taxon>Viridiplantae</taxon>
        <taxon>Streptophyta</taxon>
        <taxon>Embryophyta</taxon>
        <taxon>Tracheophyta</taxon>
        <taxon>Spermatophyta</taxon>
        <taxon>Magnoliopsida</taxon>
        <taxon>Liliopsida</taxon>
        <taxon>Zingiberales</taxon>
        <taxon>Musaceae</taxon>
        <taxon>Ensete</taxon>
    </lineage>
</organism>
<reference evidence="1 2" key="1">
    <citation type="journal article" date="2014" name="Agronomy (Basel)">
        <title>A Draft Genome Sequence for Ensete ventricosum, the Drought-Tolerant Tree Against Hunger.</title>
        <authorList>
            <person name="Harrison J."/>
            <person name="Moore K.A."/>
            <person name="Paszkiewicz K."/>
            <person name="Jones T."/>
            <person name="Grant M."/>
            <person name="Ambacheew D."/>
            <person name="Muzemil S."/>
            <person name="Studholme D.J."/>
        </authorList>
    </citation>
    <scope>NUCLEOTIDE SEQUENCE [LARGE SCALE GENOMIC DNA]</scope>
</reference>
<evidence type="ECO:0000313" key="1">
    <source>
        <dbReference type="EMBL" id="RRT60803.1"/>
    </source>
</evidence>
<dbReference type="AlphaFoldDB" id="A0A426ZA53"/>
<comment type="caution">
    <text evidence="1">The sequence shown here is derived from an EMBL/GenBank/DDBJ whole genome shotgun (WGS) entry which is preliminary data.</text>
</comment>
<proteinExistence type="predicted"/>
<accession>A0A426ZA53</accession>
<gene>
    <name evidence="1" type="ORF">B296_00044704</name>
</gene>
<name>A0A426ZA53_ENSVE</name>
<sequence length="253" mass="26743">MEGGDKSCCRLCHHCFPHSHLCRSQAVASRRCRTCSCRRPPDIAFPVAIVAPLSSLTAGCCLLPIAPSTASPRPFFVVGFSSAAAFNRRGSRCPHLLPSAATTAADRPSRNGRFLPCVLLCHRSRLHSALLSTAPAPTIIFFMQENDAAPTALSFGLLCLFPCAKNYSRNPYRPRLRPSPSAPISRQQLAFLAAVAAISSSSAPPVVATFSAESSPSSPAAPLLIAGRAHRWPCQSSSIPPACVASKGSLPLL</sequence>
<evidence type="ECO:0000313" key="2">
    <source>
        <dbReference type="Proteomes" id="UP000287651"/>
    </source>
</evidence>